<evidence type="ECO:0000313" key="2">
    <source>
        <dbReference type="EMBL" id="MFD2160671.1"/>
    </source>
</evidence>
<dbReference type="EMBL" id="JBHUJB010000089">
    <property type="protein sequence ID" value="MFD2160671.1"/>
    <property type="molecule type" value="Genomic_DNA"/>
</dbReference>
<evidence type="ECO:0000259" key="1">
    <source>
        <dbReference type="Pfam" id="PF05118"/>
    </source>
</evidence>
<feature type="domain" description="Aspartyl/asparaginy/proline hydroxylase" evidence="1">
    <location>
        <begin position="28"/>
        <end position="176"/>
    </location>
</feature>
<dbReference type="SUPFAM" id="SSF51197">
    <property type="entry name" value="Clavaminate synthase-like"/>
    <property type="match status" value="1"/>
</dbReference>
<organism evidence="2 3">
    <name type="scientific">Rubritalea tangerina</name>
    <dbReference type="NCBI Taxonomy" id="430798"/>
    <lineage>
        <taxon>Bacteria</taxon>
        <taxon>Pseudomonadati</taxon>
        <taxon>Verrucomicrobiota</taxon>
        <taxon>Verrucomicrobiia</taxon>
        <taxon>Verrucomicrobiales</taxon>
        <taxon>Rubritaleaceae</taxon>
        <taxon>Rubritalea</taxon>
    </lineage>
</organism>
<dbReference type="Gene3D" id="2.60.120.330">
    <property type="entry name" value="B-lactam Antibiotic, Isopenicillin N Synthase, Chain"/>
    <property type="match status" value="1"/>
</dbReference>
<dbReference type="Proteomes" id="UP001597389">
    <property type="component" value="Unassembled WGS sequence"/>
</dbReference>
<sequence length="192" mass="22170">MRKVDRVKLPVKFSKEGLVRDLESLEKLEWIEHFVRQNYEGEWDVLPLRGPKGAEHPVMMAYSDPGCRQFEDTPFLAECPYFREVLESFPFELHSVRLMALSAGSRIKEHCDHDLSIEDGAVRLHIPVRTDERVKFILNGERVMMREGECWYLRLSDPHSVENGSDIRRVHLVVDAPVTPAVHAFMGTESVV</sequence>
<reference evidence="3" key="1">
    <citation type="journal article" date="2019" name="Int. J. Syst. Evol. Microbiol.">
        <title>The Global Catalogue of Microorganisms (GCM) 10K type strain sequencing project: providing services to taxonomists for standard genome sequencing and annotation.</title>
        <authorList>
            <consortium name="The Broad Institute Genomics Platform"/>
            <consortium name="The Broad Institute Genome Sequencing Center for Infectious Disease"/>
            <person name="Wu L."/>
            <person name="Ma J."/>
        </authorList>
    </citation>
    <scope>NUCLEOTIDE SEQUENCE [LARGE SCALE GENOMIC DNA]</scope>
    <source>
        <strain evidence="3">CCUG 57942</strain>
    </source>
</reference>
<evidence type="ECO:0000313" key="3">
    <source>
        <dbReference type="Proteomes" id="UP001597389"/>
    </source>
</evidence>
<proteinExistence type="predicted"/>
<protein>
    <submittedName>
        <fullName evidence="2">Aspartyl/asparaginyl beta-hydroxylase domain-containing protein</fullName>
    </submittedName>
</protein>
<accession>A0ABW4ZFN2</accession>
<keyword evidence="3" id="KW-1185">Reference proteome</keyword>
<dbReference type="InterPro" id="IPR007803">
    <property type="entry name" value="Asp/Arg/Pro-Hydrxlase"/>
</dbReference>
<comment type="caution">
    <text evidence="2">The sequence shown here is derived from an EMBL/GenBank/DDBJ whole genome shotgun (WGS) entry which is preliminary data.</text>
</comment>
<dbReference type="InterPro" id="IPR027443">
    <property type="entry name" value="IPNS-like_sf"/>
</dbReference>
<dbReference type="RefSeq" id="WP_377085532.1">
    <property type="nucleotide sequence ID" value="NZ_JBHSJL010000002.1"/>
</dbReference>
<name>A0ABW4ZFN2_9BACT</name>
<gene>
    <name evidence="2" type="ORF">ACFSW8_17335</name>
</gene>
<dbReference type="Pfam" id="PF05118">
    <property type="entry name" value="Asp_Arg_Hydrox"/>
    <property type="match status" value="1"/>
</dbReference>